<name>X1U7E3_9ZZZZ</name>
<proteinExistence type="predicted"/>
<comment type="caution">
    <text evidence="1">The sequence shown here is derived from an EMBL/GenBank/DDBJ whole genome shotgun (WGS) entry which is preliminary data.</text>
</comment>
<evidence type="ECO:0000313" key="1">
    <source>
        <dbReference type="EMBL" id="GAI99516.1"/>
    </source>
</evidence>
<accession>X1U7E3</accession>
<organism evidence="1">
    <name type="scientific">marine sediment metagenome</name>
    <dbReference type="NCBI Taxonomy" id="412755"/>
    <lineage>
        <taxon>unclassified sequences</taxon>
        <taxon>metagenomes</taxon>
        <taxon>ecological metagenomes</taxon>
    </lineage>
</organism>
<dbReference type="EMBL" id="BARW01023767">
    <property type="protein sequence ID" value="GAI99516.1"/>
    <property type="molecule type" value="Genomic_DNA"/>
</dbReference>
<gene>
    <name evidence="1" type="ORF">S12H4_39344</name>
</gene>
<sequence length="53" mass="5786">MNKRAVLAVGAIVLVFMQCAEASQQPGDSNDLQRLAGYLRYASLNNAELKAKF</sequence>
<reference evidence="1" key="1">
    <citation type="journal article" date="2014" name="Front. Microbiol.">
        <title>High frequency of phylogenetically diverse reductive dehalogenase-homologous genes in deep subseafloor sedimentary metagenomes.</title>
        <authorList>
            <person name="Kawai M."/>
            <person name="Futagami T."/>
            <person name="Toyoda A."/>
            <person name="Takaki Y."/>
            <person name="Nishi S."/>
            <person name="Hori S."/>
            <person name="Arai W."/>
            <person name="Tsubouchi T."/>
            <person name="Morono Y."/>
            <person name="Uchiyama I."/>
            <person name="Ito T."/>
            <person name="Fujiyama A."/>
            <person name="Inagaki F."/>
            <person name="Takami H."/>
        </authorList>
    </citation>
    <scope>NUCLEOTIDE SEQUENCE</scope>
    <source>
        <strain evidence="1">Expedition CK06-06</strain>
    </source>
</reference>
<feature type="non-terminal residue" evidence="1">
    <location>
        <position position="53"/>
    </location>
</feature>
<dbReference type="AlphaFoldDB" id="X1U7E3"/>
<protein>
    <submittedName>
        <fullName evidence="1">Uncharacterized protein</fullName>
    </submittedName>
</protein>